<name>A0A2Y9JTE9_ENHLU</name>
<dbReference type="GO" id="GO:0016410">
    <property type="term" value="F:N-acyltransferase activity"/>
    <property type="evidence" value="ECO:0007669"/>
    <property type="project" value="TreeGrafter"/>
</dbReference>
<evidence type="ECO:0000256" key="3">
    <source>
        <dbReference type="ARBA" id="ARBA00022801"/>
    </source>
</evidence>
<proteinExistence type="inferred from homology"/>
<dbReference type="InterPro" id="IPR051496">
    <property type="entry name" value="H-rev107_PLA/AT"/>
</dbReference>
<evidence type="ECO:0000256" key="5">
    <source>
        <dbReference type="SAM" id="Phobius"/>
    </source>
</evidence>
<dbReference type="GeneID" id="111149817"/>
<dbReference type="AlphaFoldDB" id="A0A2Y9JTE9"/>
<dbReference type="GO" id="GO:0005737">
    <property type="term" value="C:cytoplasm"/>
    <property type="evidence" value="ECO:0007669"/>
    <property type="project" value="TreeGrafter"/>
</dbReference>
<dbReference type="FunFam" id="3.90.1720.10:FF:000002">
    <property type="entry name" value="HRAS like suppressor 2"/>
    <property type="match status" value="1"/>
</dbReference>
<dbReference type="PROSITE" id="PS51934">
    <property type="entry name" value="LRAT"/>
    <property type="match status" value="1"/>
</dbReference>
<dbReference type="CTD" id="5920"/>
<evidence type="ECO:0000313" key="8">
    <source>
        <dbReference type="RefSeq" id="XP_022362814.1"/>
    </source>
</evidence>
<dbReference type="PANTHER" id="PTHR13943">
    <property type="entry name" value="HRAS-LIKE SUPPRESSOR - RELATED"/>
    <property type="match status" value="1"/>
</dbReference>
<reference evidence="8" key="1">
    <citation type="submission" date="2025-08" db="UniProtKB">
        <authorList>
            <consortium name="RefSeq"/>
        </authorList>
    </citation>
    <scope>IDENTIFICATION</scope>
    <source>
        <tissue evidence="8">Blood</tissue>
    </source>
</reference>
<evidence type="ECO:0000256" key="2">
    <source>
        <dbReference type="ARBA" id="ARBA00022679"/>
    </source>
</evidence>
<keyword evidence="3" id="KW-0378">Hydrolase</keyword>
<dbReference type="Pfam" id="PF04970">
    <property type="entry name" value="LRAT"/>
    <property type="match status" value="1"/>
</dbReference>
<dbReference type="InterPro" id="IPR007053">
    <property type="entry name" value="LRAT_dom"/>
</dbReference>
<gene>
    <name evidence="8" type="primary">LOC111149817</name>
</gene>
<keyword evidence="4" id="KW-0443">Lipid metabolism</keyword>
<dbReference type="GO" id="GO:0008970">
    <property type="term" value="F:phospholipase A1 activity"/>
    <property type="evidence" value="ECO:0007669"/>
    <property type="project" value="TreeGrafter"/>
</dbReference>
<feature type="domain" description="LRAT" evidence="6">
    <location>
        <begin position="13"/>
        <end position="129"/>
    </location>
</feature>
<dbReference type="Proteomes" id="UP000248482">
    <property type="component" value="Unplaced"/>
</dbReference>
<keyword evidence="5" id="KW-1133">Transmembrane helix</keyword>
<sequence length="185" mass="20631">MAEFGQEPKPGDLIEIFRFGYEHWAIYVGNGYVIHLAPPSEYPGAGSSSIFSVLSSKAEVKWESLKDVVGDCRYRVNNLLDDKYRPLPVNHIIYSAKAKVGQEMEYSLVWKNCEHFVTNLRYGEAESRQVRDAATIISVGGAAVAALAALAFMASRNRKQKQKVEGPDPSAGTLSTERVWLCQRF</sequence>
<evidence type="ECO:0000256" key="4">
    <source>
        <dbReference type="ARBA" id="ARBA00023098"/>
    </source>
</evidence>
<keyword evidence="5" id="KW-0812">Transmembrane</keyword>
<dbReference type="GO" id="GO:0070292">
    <property type="term" value="P:N-acylphosphatidylethanolamine metabolic process"/>
    <property type="evidence" value="ECO:0007669"/>
    <property type="project" value="TreeGrafter"/>
</dbReference>
<evidence type="ECO:0000313" key="7">
    <source>
        <dbReference type="Proteomes" id="UP000248482"/>
    </source>
</evidence>
<keyword evidence="2" id="KW-0808">Transferase</keyword>
<dbReference type="GO" id="GO:0004623">
    <property type="term" value="F:phospholipase A2 activity"/>
    <property type="evidence" value="ECO:0007669"/>
    <property type="project" value="TreeGrafter"/>
</dbReference>
<keyword evidence="5" id="KW-0472">Membrane</keyword>
<dbReference type="KEGG" id="elk:111149817"/>
<accession>A0A2Y9JTE9</accession>
<evidence type="ECO:0000259" key="6">
    <source>
        <dbReference type="PROSITE" id="PS51934"/>
    </source>
</evidence>
<dbReference type="PANTHER" id="PTHR13943:SF36">
    <property type="entry name" value="PHOSPHOLIPASE A AND ACYLTRANSFERASE 4"/>
    <property type="match status" value="1"/>
</dbReference>
<dbReference type="STRING" id="391180.A0A2Y9JTE9"/>
<feature type="transmembrane region" description="Helical" evidence="5">
    <location>
        <begin position="133"/>
        <end position="153"/>
    </location>
</feature>
<keyword evidence="7" id="KW-1185">Reference proteome</keyword>
<dbReference type="RefSeq" id="XP_022362814.1">
    <property type="nucleotide sequence ID" value="XM_022507106.1"/>
</dbReference>
<keyword evidence="8" id="KW-0675">Receptor</keyword>
<protein>
    <submittedName>
        <fullName evidence="8">Retinoic acid receptor responder protein 3</fullName>
    </submittedName>
</protein>
<evidence type="ECO:0000256" key="1">
    <source>
        <dbReference type="ARBA" id="ARBA00007824"/>
    </source>
</evidence>
<comment type="similarity">
    <text evidence="1">Belongs to the H-rev107 family.</text>
</comment>
<dbReference type="Gene3D" id="3.90.1720.10">
    <property type="entry name" value="endopeptidase domain like (from Nostoc punctiforme)"/>
    <property type="match status" value="1"/>
</dbReference>
<organism evidence="7 8">
    <name type="scientific">Enhydra lutris kenyoni</name>
    <name type="common">northern sea otter</name>
    <dbReference type="NCBI Taxonomy" id="391180"/>
    <lineage>
        <taxon>Eukaryota</taxon>
        <taxon>Metazoa</taxon>
        <taxon>Chordata</taxon>
        <taxon>Craniata</taxon>
        <taxon>Vertebrata</taxon>
        <taxon>Euteleostomi</taxon>
        <taxon>Mammalia</taxon>
        <taxon>Eutheria</taxon>
        <taxon>Laurasiatheria</taxon>
        <taxon>Carnivora</taxon>
        <taxon>Caniformia</taxon>
        <taxon>Musteloidea</taxon>
        <taxon>Mustelidae</taxon>
        <taxon>Lutrinae</taxon>
        <taxon>Enhydra</taxon>
    </lineage>
</organism>
<dbReference type="OrthoDB" id="421951at2759"/>